<keyword evidence="9" id="KW-1185">Reference proteome</keyword>
<evidence type="ECO:0000256" key="1">
    <source>
        <dbReference type="ARBA" id="ARBA00001974"/>
    </source>
</evidence>
<name>A0A238Y2D1_9ACTN</name>
<dbReference type="RefSeq" id="WP_089337455.1">
    <property type="nucleotide sequence ID" value="NZ_FZNO01000017.1"/>
</dbReference>
<evidence type="ECO:0000256" key="2">
    <source>
        <dbReference type="ARBA" id="ARBA00009347"/>
    </source>
</evidence>
<keyword evidence="3" id="KW-0285">Flavoprotein</keyword>
<dbReference type="Proteomes" id="UP000198403">
    <property type="component" value="Unassembled WGS sequence"/>
</dbReference>
<keyword evidence="5" id="KW-0560">Oxidoreductase</keyword>
<dbReference type="InterPro" id="IPR013786">
    <property type="entry name" value="AcylCoA_DH/ox_N"/>
</dbReference>
<evidence type="ECO:0000259" key="7">
    <source>
        <dbReference type="Pfam" id="PF02771"/>
    </source>
</evidence>
<dbReference type="SUPFAM" id="SSF47203">
    <property type="entry name" value="Acyl-CoA dehydrogenase C-terminal domain-like"/>
    <property type="match status" value="1"/>
</dbReference>
<dbReference type="GO" id="GO:0003995">
    <property type="term" value="F:acyl-CoA dehydrogenase activity"/>
    <property type="evidence" value="ECO:0007669"/>
    <property type="project" value="TreeGrafter"/>
</dbReference>
<proteinExistence type="inferred from homology"/>
<keyword evidence="4" id="KW-0274">FAD</keyword>
<dbReference type="InterPro" id="IPR037069">
    <property type="entry name" value="AcylCoA_DH/ox_N_sf"/>
</dbReference>
<dbReference type="SUPFAM" id="SSF56645">
    <property type="entry name" value="Acyl-CoA dehydrogenase NM domain-like"/>
    <property type="match status" value="1"/>
</dbReference>
<feature type="domain" description="Acyl-CoA dehydrogenase/oxidase C-terminal" evidence="6">
    <location>
        <begin position="197"/>
        <end position="325"/>
    </location>
</feature>
<dbReference type="Pfam" id="PF00441">
    <property type="entry name" value="Acyl-CoA_dh_1"/>
    <property type="match status" value="1"/>
</dbReference>
<evidence type="ECO:0000259" key="6">
    <source>
        <dbReference type="Pfam" id="PF00441"/>
    </source>
</evidence>
<dbReference type="InterPro" id="IPR009075">
    <property type="entry name" value="AcylCo_DH/oxidase_C"/>
</dbReference>
<organism evidence="8 9">
    <name type="scientific">Blastococcus mobilis</name>
    <dbReference type="NCBI Taxonomy" id="1938746"/>
    <lineage>
        <taxon>Bacteria</taxon>
        <taxon>Bacillati</taxon>
        <taxon>Actinomycetota</taxon>
        <taxon>Actinomycetes</taxon>
        <taxon>Geodermatophilales</taxon>
        <taxon>Geodermatophilaceae</taxon>
        <taxon>Blastococcus</taxon>
    </lineage>
</organism>
<evidence type="ECO:0000313" key="8">
    <source>
        <dbReference type="EMBL" id="SNR65287.1"/>
    </source>
</evidence>
<evidence type="ECO:0000256" key="3">
    <source>
        <dbReference type="ARBA" id="ARBA00022630"/>
    </source>
</evidence>
<dbReference type="GO" id="GO:0050660">
    <property type="term" value="F:flavin adenine dinucleotide binding"/>
    <property type="evidence" value="ECO:0007669"/>
    <property type="project" value="InterPro"/>
</dbReference>
<protein>
    <submittedName>
        <fullName evidence="8">Acyl-CoA dehydrogenase</fullName>
    </submittedName>
</protein>
<evidence type="ECO:0000256" key="4">
    <source>
        <dbReference type="ARBA" id="ARBA00022827"/>
    </source>
</evidence>
<dbReference type="Pfam" id="PF02771">
    <property type="entry name" value="Acyl-CoA_dh_N"/>
    <property type="match status" value="1"/>
</dbReference>
<dbReference type="AlphaFoldDB" id="A0A238Y2D1"/>
<feature type="domain" description="Acyl-CoA dehydrogenase/oxidase N-terminal" evidence="7">
    <location>
        <begin position="6"/>
        <end position="118"/>
    </location>
</feature>
<dbReference type="PANTHER" id="PTHR43884:SF20">
    <property type="entry name" value="ACYL-COA DEHYDROGENASE FADE28"/>
    <property type="match status" value="1"/>
</dbReference>
<dbReference type="Gene3D" id="1.20.140.10">
    <property type="entry name" value="Butyryl-CoA Dehydrogenase, subunit A, domain 3"/>
    <property type="match status" value="1"/>
</dbReference>
<dbReference type="InterPro" id="IPR009100">
    <property type="entry name" value="AcylCoA_DH/oxidase_NM_dom_sf"/>
</dbReference>
<dbReference type="Gene3D" id="1.10.540.10">
    <property type="entry name" value="Acyl-CoA dehydrogenase/oxidase, N-terminal domain"/>
    <property type="match status" value="1"/>
</dbReference>
<evidence type="ECO:0000256" key="5">
    <source>
        <dbReference type="ARBA" id="ARBA00023002"/>
    </source>
</evidence>
<reference evidence="8 9" key="1">
    <citation type="submission" date="2017-06" db="EMBL/GenBank/DDBJ databases">
        <authorList>
            <person name="Kim H.J."/>
            <person name="Triplett B.A."/>
        </authorList>
    </citation>
    <scope>NUCLEOTIDE SEQUENCE [LARGE SCALE GENOMIC DNA]</scope>
    <source>
        <strain evidence="8 9">DSM 44272</strain>
    </source>
</reference>
<comment type="similarity">
    <text evidence="2">Belongs to the acyl-CoA dehydrogenase family.</text>
</comment>
<evidence type="ECO:0000313" key="9">
    <source>
        <dbReference type="Proteomes" id="UP000198403"/>
    </source>
</evidence>
<accession>A0A238Y2D1</accession>
<dbReference type="PANTHER" id="PTHR43884">
    <property type="entry name" value="ACYL-COA DEHYDROGENASE"/>
    <property type="match status" value="1"/>
</dbReference>
<dbReference type="InterPro" id="IPR036250">
    <property type="entry name" value="AcylCo_DH-like_C"/>
</dbReference>
<dbReference type="OrthoDB" id="8677713at2"/>
<dbReference type="EMBL" id="FZNO01000017">
    <property type="protein sequence ID" value="SNR65287.1"/>
    <property type="molecule type" value="Genomic_DNA"/>
</dbReference>
<sequence>MTYAFTAEQEDLRRTARDLFGRTCTPGDVRAAWEPDADQDRSRWRRMADLGFLGANVPTEFGGSGLGDAELTVLLEEAGYAALPEPLLETAAIVVPILREHGSPEQRETWLPRIASGEVLATAQLMDAPAAPYGTVADLALLELDDGLHLVPGDRLTREPAPSMDGARHTAALRGVPDAGTRLPDAARVDARSRGAAAAAAVLNGVTRRLLDMTVAYAKEREQFGRPIGSFQAVKHLLAEVALEVETARPAAWYALTAVAEGHADAGLASSAAKAAANAAATTASYHTLQVHGGIGFTWEHDLHLWLKRGKALEFAYGSLRHHHRVLGDAVVTCPDLMATFGPALSAAS</sequence>
<comment type="cofactor">
    <cofactor evidence="1">
        <name>FAD</name>
        <dbReference type="ChEBI" id="CHEBI:57692"/>
    </cofactor>
</comment>
<gene>
    <name evidence="8" type="ORF">SAMN06272737_11755</name>
</gene>